<feature type="domain" description="FAD-binding FR-type" evidence="1">
    <location>
        <begin position="2"/>
        <end position="128"/>
    </location>
</feature>
<dbReference type="PANTHER" id="PTHR30157">
    <property type="entry name" value="FERRIC REDUCTASE, NADPH-DEPENDENT"/>
    <property type="match status" value="1"/>
</dbReference>
<dbReference type="OrthoDB" id="9814826at2"/>
<comment type="caution">
    <text evidence="2">The sequence shown here is derived from an EMBL/GenBank/DDBJ whole genome shotgun (WGS) entry which is preliminary data.</text>
</comment>
<dbReference type="InterPro" id="IPR017927">
    <property type="entry name" value="FAD-bd_FR_type"/>
</dbReference>
<accession>A0A4R6S0N4</accession>
<dbReference type="Pfam" id="PF08021">
    <property type="entry name" value="FAD_binding_9"/>
    <property type="match status" value="1"/>
</dbReference>
<organism evidence="2 3">
    <name type="scientific">Leucobacter luti</name>
    <dbReference type="NCBI Taxonomy" id="340320"/>
    <lineage>
        <taxon>Bacteria</taxon>
        <taxon>Bacillati</taxon>
        <taxon>Actinomycetota</taxon>
        <taxon>Actinomycetes</taxon>
        <taxon>Micrococcales</taxon>
        <taxon>Microbacteriaceae</taxon>
        <taxon>Leucobacter</taxon>
    </lineage>
</organism>
<name>A0A4R6S0N4_9MICO</name>
<reference evidence="2 3" key="1">
    <citation type="submission" date="2019-03" db="EMBL/GenBank/DDBJ databases">
        <title>Genomic analyses of the natural microbiome of Caenorhabditis elegans.</title>
        <authorList>
            <person name="Samuel B."/>
        </authorList>
    </citation>
    <scope>NUCLEOTIDE SEQUENCE [LARGE SCALE GENOMIC DNA]</scope>
    <source>
        <strain evidence="2 3">JUb18</strain>
    </source>
</reference>
<dbReference type="EMBL" id="SNYA01000004">
    <property type="protein sequence ID" value="TDP92517.1"/>
    <property type="molecule type" value="Genomic_DNA"/>
</dbReference>
<dbReference type="CDD" id="cd06193">
    <property type="entry name" value="siderophore_interacting"/>
    <property type="match status" value="1"/>
</dbReference>
<dbReference type="AlphaFoldDB" id="A0A4R6S0N4"/>
<evidence type="ECO:0000259" key="1">
    <source>
        <dbReference type="PROSITE" id="PS51384"/>
    </source>
</evidence>
<evidence type="ECO:0000313" key="3">
    <source>
        <dbReference type="Proteomes" id="UP000295601"/>
    </source>
</evidence>
<dbReference type="Gene3D" id="2.40.30.10">
    <property type="entry name" value="Translation factors"/>
    <property type="match status" value="1"/>
</dbReference>
<evidence type="ECO:0000313" key="2">
    <source>
        <dbReference type="EMBL" id="TDP92517.1"/>
    </source>
</evidence>
<dbReference type="InterPro" id="IPR039261">
    <property type="entry name" value="FNR_nucleotide-bd"/>
</dbReference>
<dbReference type="GO" id="GO:0016491">
    <property type="term" value="F:oxidoreductase activity"/>
    <property type="evidence" value="ECO:0007669"/>
    <property type="project" value="InterPro"/>
</dbReference>
<dbReference type="SUPFAM" id="SSF63380">
    <property type="entry name" value="Riboflavin synthase domain-like"/>
    <property type="match status" value="1"/>
</dbReference>
<proteinExistence type="predicted"/>
<dbReference type="Proteomes" id="UP000295601">
    <property type="component" value="Unassembled WGS sequence"/>
</dbReference>
<dbReference type="InterPro" id="IPR007037">
    <property type="entry name" value="SIP_rossman_dom"/>
</dbReference>
<dbReference type="InterPro" id="IPR039374">
    <property type="entry name" value="SIP_fam"/>
</dbReference>
<dbReference type="InterPro" id="IPR013113">
    <property type="entry name" value="SIP_FAD-bd"/>
</dbReference>
<dbReference type="PANTHER" id="PTHR30157:SF0">
    <property type="entry name" value="NADPH-DEPENDENT FERRIC-CHELATE REDUCTASE"/>
    <property type="match status" value="1"/>
</dbReference>
<dbReference type="Pfam" id="PF04954">
    <property type="entry name" value="SIP"/>
    <property type="match status" value="1"/>
</dbReference>
<sequence>MAFCEPAEVTQVTRVSPSLIRIRLRAIGSWRWFVEGRGDERIDLAFPHPGESVADVSYFNDERAGRIRQDATPPWRHYTVRKVHGDGTEFDVDFVVHDEGIAAAWAQSAAPGQVLGVFLGSSVSRAYYAAPADAEWQLLVADATGLPGLARIVEELPAGAVVQAVVEVPTHEDRQEIASKGDVSWTWVVSSAGTASTLPSVVERATLPRSPGYAWVACEATVSRQVRDVLRRVHAQPRTRHRAIGYWTAGVAGHVEQPREGVA</sequence>
<dbReference type="Gene3D" id="3.40.50.80">
    <property type="entry name" value="Nucleotide-binding domain of ferredoxin-NADP reductase (FNR) module"/>
    <property type="match status" value="1"/>
</dbReference>
<gene>
    <name evidence="2" type="ORF">EDF62_1731</name>
</gene>
<protein>
    <submittedName>
        <fullName evidence="2">NADPH-dependent ferric siderophore reductase</fullName>
    </submittedName>
</protein>
<keyword evidence="3" id="KW-1185">Reference proteome</keyword>
<dbReference type="PROSITE" id="PS51384">
    <property type="entry name" value="FAD_FR"/>
    <property type="match status" value="1"/>
</dbReference>
<dbReference type="InterPro" id="IPR017938">
    <property type="entry name" value="Riboflavin_synthase-like_b-brl"/>
</dbReference>